<dbReference type="PANTHER" id="PTHR39201">
    <property type="entry name" value="EXPORTED PROTEIN-RELATED"/>
    <property type="match status" value="1"/>
</dbReference>
<dbReference type="EMBL" id="CP108313">
    <property type="protein sequence ID" value="WTW73319.1"/>
    <property type="molecule type" value="Genomic_DNA"/>
</dbReference>
<dbReference type="SUPFAM" id="SSF52218">
    <property type="entry name" value="Flavoproteins"/>
    <property type="match status" value="1"/>
</dbReference>
<feature type="region of interest" description="Disordered" evidence="1">
    <location>
        <begin position="28"/>
        <end position="58"/>
    </location>
</feature>
<accession>A0AAU2W1X7</accession>
<feature type="domain" description="Flavodoxin-like" evidence="2">
    <location>
        <begin position="83"/>
        <end position="196"/>
    </location>
</feature>
<dbReference type="InterPro" id="IPR008254">
    <property type="entry name" value="Flavodoxin/NO_synth"/>
</dbReference>
<evidence type="ECO:0000259" key="2">
    <source>
        <dbReference type="Pfam" id="PF12682"/>
    </source>
</evidence>
<dbReference type="GO" id="GO:0010181">
    <property type="term" value="F:FMN binding"/>
    <property type="evidence" value="ECO:0007669"/>
    <property type="project" value="InterPro"/>
</dbReference>
<reference evidence="3" key="1">
    <citation type="submission" date="2022-10" db="EMBL/GenBank/DDBJ databases">
        <title>The complete genomes of actinobacterial strains from the NBC collection.</title>
        <authorList>
            <person name="Joergensen T.S."/>
            <person name="Alvarez Arevalo M."/>
            <person name="Sterndorff E.B."/>
            <person name="Faurdal D."/>
            <person name="Vuksanovic O."/>
            <person name="Mourched A.-S."/>
            <person name="Charusanti P."/>
            <person name="Shaw S."/>
            <person name="Blin K."/>
            <person name="Weber T."/>
        </authorList>
    </citation>
    <scope>NUCLEOTIDE SEQUENCE</scope>
    <source>
        <strain evidence="3">NBC_00008</strain>
    </source>
</reference>
<evidence type="ECO:0000256" key="1">
    <source>
        <dbReference type="SAM" id="MobiDB-lite"/>
    </source>
</evidence>
<dbReference type="InterPro" id="IPR029039">
    <property type="entry name" value="Flavoprotein-like_sf"/>
</dbReference>
<feature type="region of interest" description="Disordered" evidence="1">
    <location>
        <begin position="188"/>
        <end position="243"/>
    </location>
</feature>
<evidence type="ECO:0000313" key="3">
    <source>
        <dbReference type="EMBL" id="WTW73319.1"/>
    </source>
</evidence>
<dbReference type="Pfam" id="PF12682">
    <property type="entry name" value="Flavodoxin_4"/>
    <property type="match status" value="1"/>
</dbReference>
<proteinExistence type="predicted"/>
<sequence length="243" mass="26968">MTRTDRLPTRRTVLRAALLTGAAAMTTPELTACASDPDRQSSDRTTTSPASEPAGTPRGKILLAYFSRPGENYYYGDRTDLKTGNTEVLARKMHDLIIDCDLYRIEPADPYPHDYDATVERNVREQDTDARPAIKGSLPDLTGYSVILLASPIWNVRAPMIMNTFTGELDFRDKTVHPVTTYAMSGLGTTERDYDSSSAATPRRLKPRRHDNTQPPGPGQPLSGRSHSDHITRRGIPRRLKTG</sequence>
<protein>
    <recommendedName>
        <fullName evidence="2">Flavodoxin-like domain-containing protein</fullName>
    </recommendedName>
</protein>
<feature type="compositionally biased region" description="Basic residues" evidence="1">
    <location>
        <begin position="233"/>
        <end position="243"/>
    </location>
</feature>
<name>A0AAU2W1X7_9ACTN</name>
<organism evidence="3">
    <name type="scientific">Streptomyces sp. NBC_00008</name>
    <dbReference type="NCBI Taxonomy" id="2903610"/>
    <lineage>
        <taxon>Bacteria</taxon>
        <taxon>Bacillati</taxon>
        <taxon>Actinomycetota</taxon>
        <taxon>Actinomycetes</taxon>
        <taxon>Kitasatosporales</taxon>
        <taxon>Streptomycetaceae</taxon>
        <taxon>Streptomyces</taxon>
    </lineage>
</organism>
<dbReference type="AlphaFoldDB" id="A0AAU2W1X7"/>
<gene>
    <name evidence="3" type="ORF">OG398_36350</name>
</gene>
<dbReference type="Gene3D" id="3.40.50.360">
    <property type="match status" value="1"/>
</dbReference>
<dbReference type="PANTHER" id="PTHR39201:SF1">
    <property type="entry name" value="FLAVODOXIN-LIKE DOMAIN-CONTAINING PROTEIN"/>
    <property type="match status" value="1"/>
</dbReference>